<sequence>MNGQFNASKQGSDLHILIGVTGHRDLALESRDRVRIAVRHALTVWHQAFGARLRVVTALADGADQLVAEIAQELSIGVIALLPMNRAYYRSTLLAEGREKFDNFLKNIDVNDIIELPEIDIKEEADAEQRAAVQYEQLGILLCRQCHILLALWDGYDAEPLSARMSRQRAQRGGTAHVVSMRMNGEYTEVPVALFDQSILFAERLSRLELARSGPVLQIATPRTSRVMEQRTPGQAIWWDQPMSLPNISSDIEAVCPEVVLDLSLSKHRSILADLIPTTCHQIIAASQQLGAAHVMTSHGCKAKAKELGVPGAGNPVILRLVELFAQSDLYAYQAQQNLIGSWSPGLPWPKGGGGRRRLGALFAFGLAIPIASACFEIYCEYGKDPLWLMGYIVVLALSFALYRLVVRKYGWQNRYQDYRALAEALRVQAIWAASGVPLAVSDNYLRHQEDEIGWIRLALRGPSLMGIGTALKVRSCRKHEAEAVTEQSSMTIRERWIIKQGEYFAARVGTYEQAVKTSDRYAKASLIGAYSLAVALVCVQLAYGGALPETEPEWLREVPTVLIGVLPAIAAFFLIFKEARAYEDHLHSYNQSSLVFQEAARQAERMELAAGHCSAYKAEQHADWEDLLIALGRQALMENAIWIQTHRARPVGFKSGG</sequence>
<keyword evidence="1" id="KW-0472">Membrane</keyword>
<dbReference type="Proteomes" id="UP000194639">
    <property type="component" value="Unassembled WGS sequence"/>
</dbReference>
<accession>A0A252A1A8</accession>
<dbReference type="Gene3D" id="3.40.50.450">
    <property type="match status" value="1"/>
</dbReference>
<protein>
    <recommendedName>
        <fullName evidence="4">SMODS and SLOG-associating 2TM effector domain-containing protein</fullName>
    </recommendedName>
</protein>
<gene>
    <name evidence="2" type="ORF">HK12_05820</name>
</gene>
<comment type="caution">
    <text evidence="2">The sequence shown here is derived from an EMBL/GenBank/DDBJ whole genome shotgun (WGS) entry which is preliminary data.</text>
</comment>
<evidence type="ECO:0000313" key="2">
    <source>
        <dbReference type="EMBL" id="OUI81010.1"/>
    </source>
</evidence>
<dbReference type="EMBL" id="JOMO01000027">
    <property type="protein sequence ID" value="OUI81010.1"/>
    <property type="molecule type" value="Genomic_DNA"/>
</dbReference>
<feature type="transmembrane region" description="Helical" evidence="1">
    <location>
        <begin position="559"/>
        <end position="577"/>
    </location>
</feature>
<keyword evidence="1" id="KW-0812">Transmembrane</keyword>
<dbReference type="RefSeq" id="WP_086552444.1">
    <property type="nucleotide sequence ID" value="NZ_JOMO01000027.1"/>
</dbReference>
<dbReference type="AlphaFoldDB" id="A0A252A1A8"/>
<feature type="transmembrane region" description="Helical" evidence="1">
    <location>
        <begin position="359"/>
        <end position="380"/>
    </location>
</feature>
<feature type="transmembrane region" description="Helical" evidence="1">
    <location>
        <begin position="386"/>
        <end position="406"/>
    </location>
</feature>
<keyword evidence="1" id="KW-1133">Transmembrane helix</keyword>
<reference evidence="2 3" key="1">
    <citation type="submission" date="2014-06" db="EMBL/GenBank/DDBJ databases">
        <authorList>
            <person name="Ju J."/>
            <person name="Zhang J."/>
        </authorList>
    </citation>
    <scope>NUCLEOTIDE SEQUENCE [LARGE SCALE GENOMIC DNA]</scope>
    <source>
        <strain evidence="2">DmW_045</strain>
    </source>
</reference>
<evidence type="ECO:0000313" key="3">
    <source>
        <dbReference type="Proteomes" id="UP000194639"/>
    </source>
</evidence>
<proteinExistence type="predicted"/>
<evidence type="ECO:0008006" key="4">
    <source>
        <dbReference type="Google" id="ProtNLM"/>
    </source>
</evidence>
<feature type="transmembrane region" description="Helical" evidence="1">
    <location>
        <begin position="527"/>
        <end position="547"/>
    </location>
</feature>
<organism evidence="2 3">
    <name type="scientific">Acetobacter orientalis</name>
    <dbReference type="NCBI Taxonomy" id="146474"/>
    <lineage>
        <taxon>Bacteria</taxon>
        <taxon>Pseudomonadati</taxon>
        <taxon>Pseudomonadota</taxon>
        <taxon>Alphaproteobacteria</taxon>
        <taxon>Acetobacterales</taxon>
        <taxon>Acetobacteraceae</taxon>
        <taxon>Acetobacter</taxon>
    </lineage>
</organism>
<evidence type="ECO:0000256" key="1">
    <source>
        <dbReference type="SAM" id="Phobius"/>
    </source>
</evidence>
<name>A0A252A1A8_9PROT</name>